<reference evidence="2" key="1">
    <citation type="submission" date="2020-04" db="EMBL/GenBank/DDBJ databases">
        <title>Ralstonia solanacearum UW576, UW763, UW773, and UW774.</title>
        <authorList>
            <person name="Steidl O."/>
            <person name="Truchon A."/>
            <person name="Allen C."/>
        </authorList>
    </citation>
    <scope>NUCLEOTIDE SEQUENCE [LARGE SCALE GENOMIC DNA]</scope>
    <source>
        <strain evidence="2">UW774</strain>
    </source>
</reference>
<sequence length="46" mass="4980">MAIKAIFVGINKHLDTSIPELGGARRDATALWALFTDTSEGMETTE</sequence>
<accession>A0AA92K2D5</accession>
<gene>
    <name evidence="1" type="ORF">HF909_11125</name>
</gene>
<organism evidence="1 2">
    <name type="scientific">Ralstonia solanacearum</name>
    <name type="common">Pseudomonas solanacearum</name>
    <dbReference type="NCBI Taxonomy" id="305"/>
    <lineage>
        <taxon>Bacteria</taxon>
        <taxon>Pseudomonadati</taxon>
        <taxon>Pseudomonadota</taxon>
        <taxon>Betaproteobacteria</taxon>
        <taxon>Burkholderiales</taxon>
        <taxon>Burkholderiaceae</taxon>
        <taxon>Ralstonia</taxon>
        <taxon>Ralstonia solanacearum species complex</taxon>
    </lineage>
</organism>
<protein>
    <submittedName>
        <fullName evidence="1">Uncharacterized protein</fullName>
    </submittedName>
</protein>
<dbReference type="Proteomes" id="UP000593970">
    <property type="component" value="Chromosome"/>
</dbReference>
<evidence type="ECO:0000313" key="2">
    <source>
        <dbReference type="Proteomes" id="UP000593970"/>
    </source>
</evidence>
<dbReference type="EMBL" id="CP051169">
    <property type="protein sequence ID" value="QOK96933.1"/>
    <property type="molecule type" value="Genomic_DNA"/>
</dbReference>
<evidence type="ECO:0000313" key="1">
    <source>
        <dbReference type="EMBL" id="QOK96933.1"/>
    </source>
</evidence>
<proteinExistence type="predicted"/>
<name>A0AA92K2D5_RALSL</name>
<dbReference type="AlphaFoldDB" id="A0AA92K2D5"/>